<feature type="non-terminal residue" evidence="1">
    <location>
        <position position="814"/>
    </location>
</feature>
<gene>
    <name evidence="1" type="ORF">LCGC14_1385210</name>
</gene>
<dbReference type="EMBL" id="LAZR01008892">
    <property type="protein sequence ID" value="KKM75932.1"/>
    <property type="molecule type" value="Genomic_DNA"/>
</dbReference>
<evidence type="ECO:0000313" key="1">
    <source>
        <dbReference type="EMBL" id="KKM75932.1"/>
    </source>
</evidence>
<sequence length="814" mass="89851">MVSDRSGNELFDAIAQIEGIDEIVDGIRQKRTLDPEGPQVSESLSLPDQVDLILKEGTDEQRRAVTLQLQAPPPGSFPHEPRDLYEAVASHFGQDLPFVDSRLAELSAEIPSIDQTDGFLASTWGRATDIGGNIIGSTLSALAVPADMTERAVGMFWWNELSMDERWSVGTLTYDSIWDDWFGNGQAGKSAILRDRFLGASIEELEDRYTNVWADGIAKFMLDPLWLIGGVPFVTKIPGIGGTALVGAVGRGAPLGKLPGLNRFRLTRTLGVSKEDAILAQSYEELIGTGSEKALDAAARSHNGKFRQAWHLTPRAMADDDMGVFKSVYGTFQDPALWADDGARVRQFTQDLRRGNRTSGLFSERVFEGSTPINRLRAILAADKELGPEMANFRSVQPIQLPGGTAANARRAVGEDLLERVRQGKGSEADRQAFASYTSSEFWRGADEALTFNGESLLSKLEAGRRLTDEEAAFYGRYRAARLLDEIHSRVMPRLNNLHGVDELDFFSRAERLSAAIKYPLSLVILNTPRFVVLNHVSNAFHLSVKTNNLRSGLRYATGHGYGRIGGYERGLMDQAGLSDDLLDKLSTEGTFGELIGITGRDRAWWKTGMSLPLVVAQRLDRSHRAMGYVEFANRAGDSAWRTGEGIIPSIPDELSTIPGFESWITGRISLRDLDNLLANDLNPDNLITGQSFVQDWAKHQWAATNKGAQAARGNTHQLLASQIPPEMLDDIDDLIQSTAIARREGSTVYMADALERLDDMADQLDLRTFNMRNSDNLAEVPLPMTSIRGRLAPWQDIAHGTRQRQRVNSLAQR</sequence>
<reference evidence="1" key="1">
    <citation type="journal article" date="2015" name="Nature">
        <title>Complex archaea that bridge the gap between prokaryotes and eukaryotes.</title>
        <authorList>
            <person name="Spang A."/>
            <person name="Saw J.H."/>
            <person name="Jorgensen S.L."/>
            <person name="Zaremba-Niedzwiedzka K."/>
            <person name="Martijn J."/>
            <person name="Lind A.E."/>
            <person name="van Eijk R."/>
            <person name="Schleper C."/>
            <person name="Guy L."/>
            <person name="Ettema T.J."/>
        </authorList>
    </citation>
    <scope>NUCLEOTIDE SEQUENCE</scope>
</reference>
<name>A0A0F9N330_9ZZZZ</name>
<organism evidence="1">
    <name type="scientific">marine sediment metagenome</name>
    <dbReference type="NCBI Taxonomy" id="412755"/>
    <lineage>
        <taxon>unclassified sequences</taxon>
        <taxon>metagenomes</taxon>
        <taxon>ecological metagenomes</taxon>
    </lineage>
</organism>
<comment type="caution">
    <text evidence="1">The sequence shown here is derived from an EMBL/GenBank/DDBJ whole genome shotgun (WGS) entry which is preliminary data.</text>
</comment>
<proteinExistence type="predicted"/>
<dbReference type="AlphaFoldDB" id="A0A0F9N330"/>
<accession>A0A0F9N330</accession>
<protein>
    <submittedName>
        <fullName evidence="1">Uncharacterized protein</fullName>
    </submittedName>
</protein>